<organism evidence="5 6">
    <name type="scientific">Hominifimenecus microfluidus</name>
    <dbReference type="NCBI Taxonomy" id="2885348"/>
    <lineage>
        <taxon>Bacteria</taxon>
        <taxon>Bacillati</taxon>
        <taxon>Bacillota</taxon>
        <taxon>Clostridia</taxon>
        <taxon>Lachnospirales</taxon>
        <taxon>Lachnospiraceae</taxon>
        <taxon>Hominifimenecus</taxon>
    </lineage>
</organism>
<gene>
    <name evidence="5" type="ORF">LKD81_13450</name>
</gene>
<evidence type="ECO:0000256" key="2">
    <source>
        <dbReference type="ARBA" id="ARBA00023004"/>
    </source>
</evidence>
<dbReference type="Proteomes" id="UP001198182">
    <property type="component" value="Unassembled WGS sequence"/>
</dbReference>
<dbReference type="SUPFAM" id="SSF54862">
    <property type="entry name" value="4Fe-4S ferredoxins"/>
    <property type="match status" value="1"/>
</dbReference>
<comment type="caution">
    <text evidence="5">The sequence shown here is derived from an EMBL/GenBank/DDBJ whole genome shotgun (WGS) entry which is preliminary data.</text>
</comment>
<evidence type="ECO:0000313" key="6">
    <source>
        <dbReference type="Proteomes" id="UP001198182"/>
    </source>
</evidence>
<dbReference type="InterPro" id="IPR017896">
    <property type="entry name" value="4Fe4S_Fe-S-bd"/>
</dbReference>
<proteinExistence type="predicted"/>
<dbReference type="AlphaFoldDB" id="A0AAE3ECU1"/>
<dbReference type="PROSITE" id="PS00198">
    <property type="entry name" value="4FE4S_FER_1"/>
    <property type="match status" value="1"/>
</dbReference>
<dbReference type="GO" id="GO:0046872">
    <property type="term" value="F:metal ion binding"/>
    <property type="evidence" value="ECO:0007669"/>
    <property type="project" value="UniProtKB-KW"/>
</dbReference>
<name>A0AAE3ECU1_9FIRM</name>
<feature type="domain" description="4Fe-4S ferredoxin-type" evidence="4">
    <location>
        <begin position="59"/>
        <end position="88"/>
    </location>
</feature>
<dbReference type="RefSeq" id="WP_308454474.1">
    <property type="nucleotide sequence ID" value="NZ_JAJEQR010000046.1"/>
</dbReference>
<sequence length="167" mass="18151">MLIQTGIPSAEDILTVTPSEERFAKGPVAIAECFQKIPCNPCMMACAKKAIRVEPDINQTPRVDFDVCNGCGVCLTRCPGLAIFIVDKTYSDTEALIKLPFEFLPLPKEGQLACGLNRAGEEMGWFPVVKVIPGSKTNKTCTICLAVPKDLAMEVRNIRAGGYQDGR</sequence>
<keyword evidence="6" id="KW-1185">Reference proteome</keyword>
<evidence type="ECO:0000256" key="1">
    <source>
        <dbReference type="ARBA" id="ARBA00022723"/>
    </source>
</evidence>
<keyword evidence="2" id="KW-0408">Iron</keyword>
<dbReference type="PROSITE" id="PS51379">
    <property type="entry name" value="4FE4S_FER_2"/>
    <property type="match status" value="1"/>
</dbReference>
<keyword evidence="3" id="KW-0411">Iron-sulfur</keyword>
<protein>
    <submittedName>
        <fullName evidence="5">4Fe-4S binding protein</fullName>
    </submittedName>
</protein>
<evidence type="ECO:0000256" key="3">
    <source>
        <dbReference type="ARBA" id="ARBA00023014"/>
    </source>
</evidence>
<accession>A0AAE3ECU1</accession>
<reference evidence="5" key="1">
    <citation type="submission" date="2021-10" db="EMBL/GenBank/DDBJ databases">
        <title>Anaerobic single-cell dispensing facilitates the cultivation of human gut bacteria.</title>
        <authorList>
            <person name="Afrizal A."/>
        </authorList>
    </citation>
    <scope>NUCLEOTIDE SEQUENCE</scope>
    <source>
        <strain evidence="5">CLA-AA-H215</strain>
    </source>
</reference>
<dbReference type="GO" id="GO:0051536">
    <property type="term" value="F:iron-sulfur cluster binding"/>
    <property type="evidence" value="ECO:0007669"/>
    <property type="project" value="UniProtKB-KW"/>
</dbReference>
<evidence type="ECO:0000313" key="5">
    <source>
        <dbReference type="EMBL" id="MCC2231990.1"/>
    </source>
</evidence>
<dbReference type="Gene3D" id="3.30.70.20">
    <property type="match status" value="1"/>
</dbReference>
<dbReference type="Pfam" id="PF12838">
    <property type="entry name" value="Fer4_7"/>
    <property type="match status" value="1"/>
</dbReference>
<keyword evidence="1" id="KW-0479">Metal-binding</keyword>
<dbReference type="InterPro" id="IPR017900">
    <property type="entry name" value="4Fe4S_Fe_S_CS"/>
</dbReference>
<dbReference type="EMBL" id="JAJEQR010000046">
    <property type="protein sequence ID" value="MCC2231990.1"/>
    <property type="molecule type" value="Genomic_DNA"/>
</dbReference>
<evidence type="ECO:0000259" key="4">
    <source>
        <dbReference type="PROSITE" id="PS51379"/>
    </source>
</evidence>